<reference evidence="1 2" key="1">
    <citation type="journal article" date="2013" name="Genome Announc.">
        <title>Draft Genome Sequence of Rhodococcus ruber Strain BKS 20-38.</title>
        <authorList>
            <person name="Bala M."/>
            <person name="Kumar S."/>
            <person name="Raghava G.P."/>
            <person name="Mayilraj S."/>
        </authorList>
    </citation>
    <scope>NUCLEOTIDE SEQUENCE [LARGE SCALE GENOMIC DNA]</scope>
    <source>
        <strain evidence="1 2">BKS 20-38</strain>
    </source>
</reference>
<evidence type="ECO:0000313" key="2">
    <source>
        <dbReference type="Proteomes" id="UP000011731"/>
    </source>
</evidence>
<organism evidence="1 2">
    <name type="scientific">Rhodococcus ruber BKS 20-38</name>
    <dbReference type="NCBI Taxonomy" id="1278076"/>
    <lineage>
        <taxon>Bacteria</taxon>
        <taxon>Bacillati</taxon>
        <taxon>Actinomycetota</taxon>
        <taxon>Actinomycetes</taxon>
        <taxon>Mycobacteriales</taxon>
        <taxon>Nocardiaceae</taxon>
        <taxon>Rhodococcus</taxon>
    </lineage>
</organism>
<proteinExistence type="predicted"/>
<protein>
    <submittedName>
        <fullName evidence="1">Uncharacterized protein</fullName>
    </submittedName>
</protein>
<evidence type="ECO:0000313" key="1">
    <source>
        <dbReference type="EMBL" id="EME53756.1"/>
    </source>
</evidence>
<dbReference type="PATRIC" id="fig|1278076.4.peg.4915"/>
<dbReference type="Proteomes" id="UP000011731">
    <property type="component" value="Unassembled WGS sequence"/>
</dbReference>
<keyword evidence="2" id="KW-1185">Reference proteome</keyword>
<name>M2WYD8_9NOCA</name>
<gene>
    <name evidence="1" type="ORF">G352_23991</name>
</gene>
<sequence length="64" mass="7378">MGAVGNRRVKAYKTCPIEGCDWQLITEWFDGSPDRVLKVTQAEQETATGLHMRSHYTPERTYFT</sequence>
<dbReference type="AlphaFoldDB" id="M2WYD8"/>
<accession>M2WYD8</accession>
<comment type="caution">
    <text evidence="1">The sequence shown here is derived from an EMBL/GenBank/DDBJ whole genome shotgun (WGS) entry which is preliminary data.</text>
</comment>
<dbReference type="RefSeq" id="WP_003938859.1">
    <property type="nucleotide sequence ID" value="NZ_AOEX01000093.1"/>
</dbReference>
<dbReference type="EMBL" id="AOEX01000093">
    <property type="protein sequence ID" value="EME53756.1"/>
    <property type="molecule type" value="Genomic_DNA"/>
</dbReference>